<dbReference type="AlphaFoldDB" id="A0A6I4URP2"/>
<dbReference type="SUPFAM" id="SSF51182">
    <property type="entry name" value="RmlC-like cupins"/>
    <property type="match status" value="1"/>
</dbReference>
<evidence type="ECO:0000313" key="3">
    <source>
        <dbReference type="EMBL" id="MXP40424.1"/>
    </source>
</evidence>
<comment type="caution">
    <text evidence="3">The sequence shown here is derived from an EMBL/GenBank/DDBJ whole genome shotgun (WGS) entry which is preliminary data.</text>
</comment>
<protein>
    <submittedName>
        <fullName evidence="3">Cupin domain-containing protein</fullName>
    </submittedName>
</protein>
<dbReference type="Gene3D" id="2.60.120.10">
    <property type="entry name" value="Jelly Rolls"/>
    <property type="match status" value="1"/>
</dbReference>
<dbReference type="OrthoDB" id="512358at2"/>
<keyword evidence="4" id="KW-1185">Reference proteome</keyword>
<gene>
    <name evidence="3" type="ORF">GRI75_02030</name>
</gene>
<dbReference type="InterPro" id="IPR011051">
    <property type="entry name" value="RmlC_Cupin_sf"/>
</dbReference>
<dbReference type="InterPro" id="IPR014710">
    <property type="entry name" value="RmlC-like_jellyroll"/>
</dbReference>
<dbReference type="Pfam" id="PF07883">
    <property type="entry name" value="Cupin_2"/>
    <property type="match status" value="1"/>
</dbReference>
<organism evidence="3 4">
    <name type="scientific">Croceibacterium soli</name>
    <dbReference type="NCBI Taxonomy" id="1739690"/>
    <lineage>
        <taxon>Bacteria</taxon>
        <taxon>Pseudomonadati</taxon>
        <taxon>Pseudomonadota</taxon>
        <taxon>Alphaproteobacteria</taxon>
        <taxon>Sphingomonadales</taxon>
        <taxon>Erythrobacteraceae</taxon>
        <taxon>Croceibacterium</taxon>
    </lineage>
</organism>
<dbReference type="InterPro" id="IPR013096">
    <property type="entry name" value="Cupin_2"/>
</dbReference>
<feature type="domain" description="Cupin type-2" evidence="2">
    <location>
        <begin position="91"/>
        <end position="153"/>
    </location>
</feature>
<accession>A0A6I4URP2</accession>
<reference evidence="3 4" key="1">
    <citation type="submission" date="2019-12" db="EMBL/GenBank/DDBJ databases">
        <title>Genomic-based taxomic classification of the family Erythrobacteraceae.</title>
        <authorList>
            <person name="Xu L."/>
        </authorList>
    </citation>
    <scope>NUCLEOTIDE SEQUENCE [LARGE SCALE GENOMIC DNA]</scope>
    <source>
        <strain evidence="3 4">MCCC 1K02066</strain>
    </source>
</reference>
<dbReference type="EMBL" id="WTYK01000001">
    <property type="protein sequence ID" value="MXP40424.1"/>
    <property type="molecule type" value="Genomic_DNA"/>
</dbReference>
<sequence length="163" mass="17633">MPPTSATPTATSSTPSACPDRPVAEGRTPGSHSLEDHPIHLGLGATAEPQPEFPFDERAMQWFVDYAQRHAADGAEGRLVSMFRFTEDWPSWEMHPAGAEVVLCTSGSMTLTQQHPDGRIERVTLSPGEYAINPPGVWHTADIDGEASAVFITAGMGTEHRPR</sequence>
<evidence type="ECO:0000256" key="1">
    <source>
        <dbReference type="SAM" id="MobiDB-lite"/>
    </source>
</evidence>
<dbReference type="Proteomes" id="UP000469159">
    <property type="component" value="Unassembled WGS sequence"/>
</dbReference>
<evidence type="ECO:0000259" key="2">
    <source>
        <dbReference type="Pfam" id="PF07883"/>
    </source>
</evidence>
<evidence type="ECO:0000313" key="4">
    <source>
        <dbReference type="Proteomes" id="UP000469159"/>
    </source>
</evidence>
<feature type="compositionally biased region" description="Low complexity" evidence="1">
    <location>
        <begin position="1"/>
        <end position="17"/>
    </location>
</feature>
<feature type="region of interest" description="Disordered" evidence="1">
    <location>
        <begin position="1"/>
        <end position="51"/>
    </location>
</feature>
<proteinExistence type="predicted"/>
<name>A0A6I4URP2_9SPHN</name>